<evidence type="ECO:0000313" key="2">
    <source>
        <dbReference type="EMBL" id="KAA1105027.1"/>
    </source>
</evidence>
<comment type="caution">
    <text evidence="2">The sequence shown here is derived from an EMBL/GenBank/DDBJ whole genome shotgun (WGS) entry which is preliminary data.</text>
</comment>
<reference evidence="2 3" key="1">
    <citation type="submission" date="2019-05" db="EMBL/GenBank/DDBJ databases">
        <title>Emergence of the Ug99 lineage of the wheat stem rust pathogen through somatic hybridization.</title>
        <authorList>
            <person name="Li F."/>
            <person name="Upadhyaya N.M."/>
            <person name="Sperschneider J."/>
            <person name="Matny O."/>
            <person name="Nguyen-Phuc H."/>
            <person name="Mago R."/>
            <person name="Raley C."/>
            <person name="Miller M.E."/>
            <person name="Silverstein K.A.T."/>
            <person name="Henningsen E."/>
            <person name="Hirsch C.D."/>
            <person name="Visser B."/>
            <person name="Pretorius Z.A."/>
            <person name="Steffenson B.J."/>
            <person name="Schwessinger B."/>
            <person name="Dodds P.N."/>
            <person name="Figueroa M."/>
        </authorList>
    </citation>
    <scope>NUCLEOTIDE SEQUENCE [LARGE SCALE GENOMIC DNA]</scope>
    <source>
        <strain evidence="2 3">Ug99</strain>
    </source>
</reference>
<name>A0A5B0PTB6_PUCGR</name>
<evidence type="ECO:0000256" key="1">
    <source>
        <dbReference type="SAM" id="MobiDB-lite"/>
    </source>
</evidence>
<dbReference type="Proteomes" id="UP000325313">
    <property type="component" value="Unassembled WGS sequence"/>
</dbReference>
<evidence type="ECO:0000313" key="3">
    <source>
        <dbReference type="Proteomes" id="UP000325313"/>
    </source>
</evidence>
<gene>
    <name evidence="2" type="ORF">PGTUg99_009002</name>
</gene>
<dbReference type="AlphaFoldDB" id="A0A5B0PTB6"/>
<feature type="region of interest" description="Disordered" evidence="1">
    <location>
        <begin position="1"/>
        <end position="41"/>
    </location>
</feature>
<dbReference type="EMBL" id="VDEP01000313">
    <property type="protein sequence ID" value="KAA1105027.1"/>
    <property type="molecule type" value="Genomic_DNA"/>
</dbReference>
<organism evidence="2 3">
    <name type="scientific">Puccinia graminis f. sp. tritici</name>
    <dbReference type="NCBI Taxonomy" id="56615"/>
    <lineage>
        <taxon>Eukaryota</taxon>
        <taxon>Fungi</taxon>
        <taxon>Dikarya</taxon>
        <taxon>Basidiomycota</taxon>
        <taxon>Pucciniomycotina</taxon>
        <taxon>Pucciniomycetes</taxon>
        <taxon>Pucciniales</taxon>
        <taxon>Pucciniaceae</taxon>
        <taxon>Puccinia</taxon>
    </lineage>
</organism>
<sequence>MLNQPLRRGVQYNPPKKGGVGLHAWPGGPGGIPPGHRDLYSLDSREGFRPVLETVQVSKARRNPSQPLRLYKSQRLGGTPPSYRDLY</sequence>
<proteinExistence type="predicted"/>
<accession>A0A5B0PTB6</accession>
<feature type="region of interest" description="Disordered" evidence="1">
    <location>
        <begin position="55"/>
        <end position="87"/>
    </location>
</feature>
<protein>
    <submittedName>
        <fullName evidence="2">Uncharacterized protein</fullName>
    </submittedName>
</protein>